<proteinExistence type="inferred from homology"/>
<dbReference type="PANTHER" id="PTHR31689">
    <property type="entry name" value="DIAMINOPIMELATE EPIMERASE, CHLOROPLASTIC"/>
    <property type="match status" value="1"/>
</dbReference>
<evidence type="ECO:0000256" key="5">
    <source>
        <dbReference type="ARBA" id="ARBA00023154"/>
    </source>
</evidence>
<dbReference type="Pfam" id="PF01678">
    <property type="entry name" value="DAP_epimerase"/>
    <property type="match status" value="2"/>
</dbReference>
<feature type="binding site" evidence="8">
    <location>
        <begin position="208"/>
        <end position="209"/>
    </location>
    <ligand>
        <name>substrate</name>
    </ligand>
</feature>
<feature type="binding site" evidence="8">
    <location>
        <begin position="76"/>
        <end position="77"/>
    </location>
    <ligand>
        <name>substrate</name>
    </ligand>
</feature>
<feature type="active site" description="Proton acceptor" evidence="8">
    <location>
        <position position="217"/>
    </location>
</feature>
<dbReference type="Gene3D" id="3.10.310.10">
    <property type="entry name" value="Diaminopimelate Epimerase, Chain A, domain 1"/>
    <property type="match status" value="2"/>
</dbReference>
<feature type="active site" evidence="9">
    <location>
        <position position="75"/>
    </location>
</feature>
<dbReference type="RefSeq" id="WP_145729787.1">
    <property type="nucleotide sequence ID" value="NZ_VITR01000002.1"/>
</dbReference>
<feature type="binding site" evidence="8">
    <location>
        <position position="46"/>
    </location>
    <ligand>
        <name>substrate</name>
    </ligand>
</feature>
<reference evidence="10 11" key="1">
    <citation type="submission" date="2019-06" db="EMBL/GenBank/DDBJ databases">
        <title>Genomic Encyclopedia of Type Strains, Phase IV (KMG-V): Genome sequencing to study the core and pangenomes of soil and plant-associated prokaryotes.</title>
        <authorList>
            <person name="Whitman W."/>
        </authorList>
    </citation>
    <scope>NUCLEOTIDE SEQUENCE [LARGE SCALE GENOMIC DNA]</scope>
    <source>
        <strain evidence="10 11">BR 11622</strain>
    </source>
</reference>
<evidence type="ECO:0000313" key="11">
    <source>
        <dbReference type="Proteomes" id="UP000315751"/>
    </source>
</evidence>
<dbReference type="SUPFAM" id="SSF54506">
    <property type="entry name" value="Diaminopimelate epimerase-like"/>
    <property type="match status" value="2"/>
</dbReference>
<protein>
    <recommendedName>
        <fullName evidence="3 8">Diaminopimelate epimerase</fullName>
        <shortName evidence="8">DAP epimerase</shortName>
        <ecNumber evidence="3 8">5.1.1.7</ecNumber>
    </recommendedName>
    <alternativeName>
        <fullName evidence="8">PLP-independent amino acid racemase</fullName>
    </alternativeName>
</protein>
<evidence type="ECO:0000313" key="10">
    <source>
        <dbReference type="EMBL" id="TWB45394.1"/>
    </source>
</evidence>
<dbReference type="PANTHER" id="PTHR31689:SF0">
    <property type="entry name" value="DIAMINOPIMELATE EPIMERASE"/>
    <property type="match status" value="1"/>
</dbReference>
<feature type="binding site" evidence="8">
    <location>
        <position position="13"/>
    </location>
    <ligand>
        <name>substrate</name>
    </ligand>
</feature>
<feature type="binding site" evidence="8">
    <location>
        <position position="190"/>
    </location>
    <ligand>
        <name>substrate</name>
    </ligand>
</feature>
<organism evidence="10 11">
    <name type="scientific">Nitrospirillum amazonense</name>
    <dbReference type="NCBI Taxonomy" id="28077"/>
    <lineage>
        <taxon>Bacteria</taxon>
        <taxon>Pseudomonadati</taxon>
        <taxon>Pseudomonadota</taxon>
        <taxon>Alphaproteobacteria</taxon>
        <taxon>Rhodospirillales</taxon>
        <taxon>Azospirillaceae</taxon>
        <taxon>Nitrospirillum</taxon>
    </lineage>
</organism>
<dbReference type="NCBIfam" id="TIGR00652">
    <property type="entry name" value="DapF"/>
    <property type="match status" value="1"/>
</dbReference>
<dbReference type="GO" id="GO:0008837">
    <property type="term" value="F:diaminopimelate epimerase activity"/>
    <property type="evidence" value="ECO:0007669"/>
    <property type="project" value="UniProtKB-UniRule"/>
</dbReference>
<gene>
    <name evidence="8" type="primary">dapF</name>
    <name evidence="10" type="ORF">FBZ90_102352</name>
</gene>
<comment type="subcellular location">
    <subcellularLocation>
        <location evidence="8">Cytoplasm</location>
    </subcellularLocation>
</comment>
<comment type="function">
    <text evidence="8">Catalyzes the stereoinversion of LL-2,6-diaminopimelate (L,L-DAP) to meso-diaminopimelate (meso-DAP), a precursor of L-lysine and an essential component of the bacterial peptidoglycan.</text>
</comment>
<comment type="catalytic activity">
    <reaction evidence="7 8">
        <text>(2S,6S)-2,6-diaminopimelate = meso-2,6-diaminopimelate</text>
        <dbReference type="Rhea" id="RHEA:15393"/>
        <dbReference type="ChEBI" id="CHEBI:57609"/>
        <dbReference type="ChEBI" id="CHEBI:57791"/>
        <dbReference type="EC" id="5.1.1.7"/>
    </reaction>
</comment>
<comment type="pathway">
    <text evidence="1 8">Amino-acid biosynthesis; L-lysine biosynthesis via DAP pathway; DL-2,6-diaminopimelate from LL-2,6-diaminopimelate: step 1/1.</text>
</comment>
<dbReference type="PROSITE" id="PS01326">
    <property type="entry name" value="DAP_EPIMERASE"/>
    <property type="match status" value="1"/>
</dbReference>
<keyword evidence="5 8" id="KW-0457">Lysine biosynthesis</keyword>
<feature type="active site" description="Proton donor" evidence="8">
    <location>
        <position position="75"/>
    </location>
</feature>
<keyword evidence="8" id="KW-0963">Cytoplasm</keyword>
<dbReference type="InterPro" id="IPR001653">
    <property type="entry name" value="DAP_epimerase_DapF"/>
</dbReference>
<feature type="binding site" evidence="8">
    <location>
        <position position="66"/>
    </location>
    <ligand>
        <name>substrate</name>
    </ligand>
</feature>
<comment type="caution">
    <text evidence="10">The sequence shown here is derived from an EMBL/GenBank/DDBJ whole genome shotgun (WGS) entry which is preliminary data.</text>
</comment>
<evidence type="ECO:0000256" key="3">
    <source>
        <dbReference type="ARBA" id="ARBA00013080"/>
    </source>
</evidence>
<evidence type="ECO:0000256" key="4">
    <source>
        <dbReference type="ARBA" id="ARBA00022605"/>
    </source>
</evidence>
<sequence length="281" mass="29478">MARRFLKMHGLGNDFVVLDARTTPLSLTGAQARVLADRRFGVGCDQIIILEPPQSAGADVFMRILNPDGSESGACGNATRCVASLIAAEGAGRDRLTVETISGLLPAVRHADGLVTVDMGPARLDWRQIPLAEPADTLSLDVAAGPLSGPCTVNMGNPHAVFFVDDAEAVDLPQWGPQLEHHTAFPERANIEVATVVAPGRVRMRVWERGAGITLACGSGACATLVAAARRGLTDRKADIVMDGGTLTIEWREDGHVLMTGPVATAFSGELDDALLAGAGR</sequence>
<feature type="binding site" evidence="8">
    <location>
        <position position="157"/>
    </location>
    <ligand>
        <name>substrate</name>
    </ligand>
</feature>
<accession>A0A560HJ06</accession>
<name>A0A560HJ06_9PROT</name>
<keyword evidence="4 8" id="KW-0028">Amino-acid biosynthesis</keyword>
<evidence type="ECO:0000256" key="6">
    <source>
        <dbReference type="ARBA" id="ARBA00023235"/>
    </source>
</evidence>
<dbReference type="EMBL" id="VITR01000002">
    <property type="protein sequence ID" value="TWB45394.1"/>
    <property type="molecule type" value="Genomic_DNA"/>
</dbReference>
<feature type="site" description="Could be important to modulate the pK values of the two catalytic cysteine residues" evidence="8">
    <location>
        <position position="159"/>
    </location>
</feature>
<evidence type="ECO:0000256" key="8">
    <source>
        <dbReference type="HAMAP-Rule" id="MF_00197"/>
    </source>
</evidence>
<comment type="subunit">
    <text evidence="8">Homodimer.</text>
</comment>
<dbReference type="UniPathway" id="UPA00034">
    <property type="reaction ID" value="UER00025"/>
</dbReference>
<evidence type="ECO:0000256" key="1">
    <source>
        <dbReference type="ARBA" id="ARBA00005196"/>
    </source>
</evidence>
<dbReference type="Proteomes" id="UP000315751">
    <property type="component" value="Unassembled WGS sequence"/>
</dbReference>
<dbReference type="AlphaFoldDB" id="A0A560HJ06"/>
<comment type="similarity">
    <text evidence="2 8">Belongs to the diaminopimelate epimerase family.</text>
</comment>
<keyword evidence="6 8" id="KW-0413">Isomerase</keyword>
<dbReference type="EC" id="5.1.1.7" evidence="3 8"/>
<feature type="site" description="Could be important to modulate the pK values of the two catalytic cysteine residues" evidence="8">
    <location>
        <position position="208"/>
    </location>
</feature>
<dbReference type="OrthoDB" id="9805408at2"/>
<keyword evidence="11" id="KW-1185">Reference proteome</keyword>
<dbReference type="GO" id="GO:0005829">
    <property type="term" value="C:cytosol"/>
    <property type="evidence" value="ECO:0007669"/>
    <property type="project" value="TreeGrafter"/>
</dbReference>
<evidence type="ECO:0000256" key="9">
    <source>
        <dbReference type="PROSITE-ProRule" id="PRU10125"/>
    </source>
</evidence>
<feature type="binding site" evidence="8">
    <location>
        <begin position="218"/>
        <end position="219"/>
    </location>
    <ligand>
        <name>substrate</name>
    </ligand>
</feature>
<dbReference type="HAMAP" id="MF_00197">
    <property type="entry name" value="DAP_epimerase"/>
    <property type="match status" value="1"/>
</dbReference>
<evidence type="ECO:0000256" key="7">
    <source>
        <dbReference type="ARBA" id="ARBA00051712"/>
    </source>
</evidence>
<evidence type="ECO:0000256" key="2">
    <source>
        <dbReference type="ARBA" id="ARBA00010219"/>
    </source>
</evidence>
<dbReference type="InterPro" id="IPR018510">
    <property type="entry name" value="DAP_epimerase_AS"/>
</dbReference>
<dbReference type="GO" id="GO:0009089">
    <property type="term" value="P:lysine biosynthetic process via diaminopimelate"/>
    <property type="evidence" value="ECO:0007669"/>
    <property type="project" value="UniProtKB-UniRule"/>
</dbReference>